<evidence type="ECO:0008006" key="3">
    <source>
        <dbReference type="Google" id="ProtNLM"/>
    </source>
</evidence>
<dbReference type="GO" id="GO:0003676">
    <property type="term" value="F:nucleic acid binding"/>
    <property type="evidence" value="ECO:0007669"/>
    <property type="project" value="InterPro"/>
</dbReference>
<gene>
    <name evidence="1" type="ORF">AVEN_196126_1</name>
</gene>
<dbReference type="PANTHER" id="PTHR47326:SF1">
    <property type="entry name" value="HTH PSQ-TYPE DOMAIN-CONTAINING PROTEIN"/>
    <property type="match status" value="1"/>
</dbReference>
<dbReference type="Proteomes" id="UP000499080">
    <property type="component" value="Unassembled WGS sequence"/>
</dbReference>
<dbReference type="EMBL" id="BGPR01000486">
    <property type="protein sequence ID" value="GBM22762.1"/>
    <property type="molecule type" value="Genomic_DNA"/>
</dbReference>
<evidence type="ECO:0000313" key="2">
    <source>
        <dbReference type="Proteomes" id="UP000499080"/>
    </source>
</evidence>
<dbReference type="Gene3D" id="3.30.420.10">
    <property type="entry name" value="Ribonuclease H-like superfamily/Ribonuclease H"/>
    <property type="match status" value="1"/>
</dbReference>
<name>A0A4Y2E130_ARAVE</name>
<protein>
    <recommendedName>
        <fullName evidence="3">Tc1-like transposase DDE domain-containing protein</fullName>
    </recommendedName>
</protein>
<dbReference type="InterPro" id="IPR036397">
    <property type="entry name" value="RNaseH_sf"/>
</dbReference>
<comment type="caution">
    <text evidence="1">The sequence shown here is derived from an EMBL/GenBank/DDBJ whole genome shotgun (WGS) entry which is preliminary data.</text>
</comment>
<organism evidence="1 2">
    <name type="scientific">Araneus ventricosus</name>
    <name type="common">Orbweaver spider</name>
    <name type="synonym">Epeira ventricosa</name>
    <dbReference type="NCBI Taxonomy" id="182803"/>
    <lineage>
        <taxon>Eukaryota</taxon>
        <taxon>Metazoa</taxon>
        <taxon>Ecdysozoa</taxon>
        <taxon>Arthropoda</taxon>
        <taxon>Chelicerata</taxon>
        <taxon>Arachnida</taxon>
        <taxon>Araneae</taxon>
        <taxon>Araneomorphae</taxon>
        <taxon>Entelegynae</taxon>
        <taxon>Araneoidea</taxon>
        <taxon>Araneidae</taxon>
        <taxon>Araneus</taxon>
    </lineage>
</organism>
<evidence type="ECO:0000313" key="1">
    <source>
        <dbReference type="EMBL" id="GBM22762.1"/>
    </source>
</evidence>
<proteinExistence type="predicted"/>
<sequence>MVWMGISANSATKPRFVQPGAKLNSEYFIQKILKSFLKDDFCRLYPSGDAVFHQDSTPSHASRITEKFLTDQQVQFLRPQQWKPNSRDAATCDYFLWGHLKNKLNKRRVSTLRSLQKSIREEVKKIPQEIILRALKLWPKLCRQVY</sequence>
<dbReference type="PANTHER" id="PTHR47326">
    <property type="entry name" value="TRANSPOSABLE ELEMENT TC3 TRANSPOSASE-LIKE PROTEIN"/>
    <property type="match status" value="1"/>
</dbReference>
<dbReference type="AlphaFoldDB" id="A0A4Y2E130"/>
<accession>A0A4Y2E130</accession>
<keyword evidence="2" id="KW-1185">Reference proteome</keyword>
<reference evidence="1 2" key="1">
    <citation type="journal article" date="2019" name="Sci. Rep.">
        <title>Orb-weaving spider Araneus ventricosus genome elucidates the spidroin gene catalogue.</title>
        <authorList>
            <person name="Kono N."/>
            <person name="Nakamura H."/>
            <person name="Ohtoshi R."/>
            <person name="Moran D.A.P."/>
            <person name="Shinohara A."/>
            <person name="Yoshida Y."/>
            <person name="Fujiwara M."/>
            <person name="Mori M."/>
            <person name="Tomita M."/>
            <person name="Arakawa K."/>
        </authorList>
    </citation>
    <scope>NUCLEOTIDE SEQUENCE [LARGE SCALE GENOMIC DNA]</scope>
</reference>